<evidence type="ECO:0000256" key="1">
    <source>
        <dbReference type="ARBA" id="ARBA00022553"/>
    </source>
</evidence>
<dbReference type="SMART" id="SM00421">
    <property type="entry name" value="HTH_LUXR"/>
    <property type="match status" value="1"/>
</dbReference>
<dbReference type="InterPro" id="IPR011006">
    <property type="entry name" value="CheY-like_superfamily"/>
</dbReference>
<dbReference type="GO" id="GO:0006355">
    <property type="term" value="P:regulation of DNA-templated transcription"/>
    <property type="evidence" value="ECO:0007669"/>
    <property type="project" value="InterPro"/>
</dbReference>
<dbReference type="CDD" id="cd06170">
    <property type="entry name" value="LuxR_C_like"/>
    <property type="match status" value="1"/>
</dbReference>
<dbReference type="GO" id="GO:0000160">
    <property type="term" value="P:phosphorelay signal transduction system"/>
    <property type="evidence" value="ECO:0007669"/>
    <property type="project" value="InterPro"/>
</dbReference>
<sequence>MESAAAKIRVLLLDSHEWVRSALRNLLQERGHDVVGATGDLAEGRALAARLTPDIVLMEAQFPAGCAIEACRAIRKAAPATRVVFLTSATDAMLRLEGILAGADGYLHKDARMEELAHILAGVARGTTAIDADTIQILRASATANGIVPAAAQPGFGADIDELTPQERKILPLIAEGMTNKQIGETLGLSHKTVKNHLSSVFQKLQVTRRAQLAAIVATARRS</sequence>
<dbReference type="Pfam" id="PF00072">
    <property type="entry name" value="Response_reg"/>
    <property type="match status" value="1"/>
</dbReference>
<dbReference type="Proteomes" id="UP000446768">
    <property type="component" value="Unassembled WGS sequence"/>
</dbReference>
<dbReference type="CDD" id="cd17535">
    <property type="entry name" value="REC_NarL-like"/>
    <property type="match status" value="1"/>
</dbReference>
<dbReference type="PANTHER" id="PTHR43214">
    <property type="entry name" value="TWO-COMPONENT RESPONSE REGULATOR"/>
    <property type="match status" value="1"/>
</dbReference>
<dbReference type="SUPFAM" id="SSF46894">
    <property type="entry name" value="C-terminal effector domain of the bipartite response regulators"/>
    <property type="match status" value="1"/>
</dbReference>
<evidence type="ECO:0000259" key="4">
    <source>
        <dbReference type="PROSITE" id="PS50043"/>
    </source>
</evidence>
<dbReference type="InterPro" id="IPR058245">
    <property type="entry name" value="NreC/VraR/RcsB-like_REC"/>
</dbReference>
<evidence type="ECO:0000256" key="2">
    <source>
        <dbReference type="ARBA" id="ARBA00023125"/>
    </source>
</evidence>
<dbReference type="Gene3D" id="3.40.50.2300">
    <property type="match status" value="1"/>
</dbReference>
<feature type="domain" description="HTH luxR-type" evidence="4">
    <location>
        <begin position="156"/>
        <end position="221"/>
    </location>
</feature>
<dbReference type="RefSeq" id="WP_154378418.1">
    <property type="nucleotide sequence ID" value="NZ_WKJJ01000015.1"/>
</dbReference>
<evidence type="ECO:0000313" key="7">
    <source>
        <dbReference type="Proteomes" id="UP000446768"/>
    </source>
</evidence>
<proteinExistence type="predicted"/>
<dbReference type="PRINTS" id="PR00038">
    <property type="entry name" value="HTHLUXR"/>
</dbReference>
<feature type="domain" description="Response regulatory" evidence="5">
    <location>
        <begin position="9"/>
        <end position="124"/>
    </location>
</feature>
<name>A0A7X2LW82_9BURK</name>
<comment type="caution">
    <text evidence="3">Lacks conserved residue(s) required for the propagation of feature annotation.</text>
</comment>
<dbReference type="Pfam" id="PF00196">
    <property type="entry name" value="GerE"/>
    <property type="match status" value="1"/>
</dbReference>
<evidence type="ECO:0000313" key="6">
    <source>
        <dbReference type="EMBL" id="MRV74654.1"/>
    </source>
</evidence>
<dbReference type="InterPro" id="IPR036388">
    <property type="entry name" value="WH-like_DNA-bd_sf"/>
</dbReference>
<evidence type="ECO:0000256" key="3">
    <source>
        <dbReference type="PROSITE-ProRule" id="PRU00169"/>
    </source>
</evidence>
<keyword evidence="7" id="KW-1185">Reference proteome</keyword>
<dbReference type="InterPro" id="IPR016032">
    <property type="entry name" value="Sig_transdc_resp-reg_C-effctor"/>
</dbReference>
<dbReference type="Gene3D" id="1.10.10.10">
    <property type="entry name" value="Winged helix-like DNA-binding domain superfamily/Winged helix DNA-binding domain"/>
    <property type="match status" value="1"/>
</dbReference>
<dbReference type="InterPro" id="IPR039420">
    <property type="entry name" value="WalR-like"/>
</dbReference>
<dbReference type="GO" id="GO:0003677">
    <property type="term" value="F:DNA binding"/>
    <property type="evidence" value="ECO:0007669"/>
    <property type="project" value="UniProtKB-KW"/>
</dbReference>
<dbReference type="PROSITE" id="PS50043">
    <property type="entry name" value="HTH_LUXR_2"/>
    <property type="match status" value="1"/>
</dbReference>
<dbReference type="PROSITE" id="PS00622">
    <property type="entry name" value="HTH_LUXR_1"/>
    <property type="match status" value="1"/>
</dbReference>
<reference evidence="6 7" key="1">
    <citation type="submission" date="2019-11" db="EMBL/GenBank/DDBJ databases">
        <title>Novel species isolated from a subtropical stream in China.</title>
        <authorList>
            <person name="Lu H."/>
        </authorList>
    </citation>
    <scope>NUCLEOTIDE SEQUENCE [LARGE SCALE GENOMIC DNA]</scope>
    <source>
        <strain evidence="6 7">FT92W</strain>
    </source>
</reference>
<gene>
    <name evidence="6" type="ORF">GJ700_23365</name>
</gene>
<keyword evidence="1" id="KW-0597">Phosphoprotein</keyword>
<dbReference type="PROSITE" id="PS50110">
    <property type="entry name" value="RESPONSE_REGULATORY"/>
    <property type="match status" value="1"/>
</dbReference>
<protein>
    <submittedName>
        <fullName evidence="6">Response regulator</fullName>
    </submittedName>
</protein>
<keyword evidence="2" id="KW-0238">DNA-binding</keyword>
<dbReference type="EMBL" id="WKJJ01000015">
    <property type="protein sequence ID" value="MRV74654.1"/>
    <property type="molecule type" value="Genomic_DNA"/>
</dbReference>
<dbReference type="InterPro" id="IPR001789">
    <property type="entry name" value="Sig_transdc_resp-reg_receiver"/>
</dbReference>
<dbReference type="AlphaFoldDB" id="A0A7X2LW82"/>
<accession>A0A7X2LW82</accession>
<dbReference type="SMART" id="SM00448">
    <property type="entry name" value="REC"/>
    <property type="match status" value="1"/>
</dbReference>
<dbReference type="SUPFAM" id="SSF52172">
    <property type="entry name" value="CheY-like"/>
    <property type="match status" value="1"/>
</dbReference>
<evidence type="ECO:0000259" key="5">
    <source>
        <dbReference type="PROSITE" id="PS50110"/>
    </source>
</evidence>
<organism evidence="6 7">
    <name type="scientific">Pseudoduganella rivuli</name>
    <dbReference type="NCBI Taxonomy" id="2666085"/>
    <lineage>
        <taxon>Bacteria</taxon>
        <taxon>Pseudomonadati</taxon>
        <taxon>Pseudomonadota</taxon>
        <taxon>Betaproteobacteria</taxon>
        <taxon>Burkholderiales</taxon>
        <taxon>Oxalobacteraceae</taxon>
        <taxon>Telluria group</taxon>
        <taxon>Pseudoduganella</taxon>
    </lineage>
</organism>
<comment type="caution">
    <text evidence="6">The sequence shown here is derived from an EMBL/GenBank/DDBJ whole genome shotgun (WGS) entry which is preliminary data.</text>
</comment>
<dbReference type="InterPro" id="IPR000792">
    <property type="entry name" value="Tscrpt_reg_LuxR_C"/>
</dbReference>